<reference evidence="1 2" key="1">
    <citation type="submission" date="2020-01" db="EMBL/GenBank/DDBJ databases">
        <title>Jiella pacifica sp. nov.</title>
        <authorList>
            <person name="Xue Z."/>
            <person name="Zhu S."/>
            <person name="Chen J."/>
            <person name="Yang J."/>
        </authorList>
    </citation>
    <scope>NUCLEOTIDE SEQUENCE [LARGE SCALE GENOMIC DNA]</scope>
    <source>
        <strain evidence="1 2">40Bstr34</strain>
    </source>
</reference>
<dbReference type="EMBL" id="JAAAMG010000003">
    <property type="protein sequence ID" value="NDW03951.1"/>
    <property type="molecule type" value="Genomic_DNA"/>
</dbReference>
<organism evidence="1 2">
    <name type="scientific">Jiella pacifica</name>
    <dbReference type="NCBI Taxonomy" id="2696469"/>
    <lineage>
        <taxon>Bacteria</taxon>
        <taxon>Pseudomonadati</taxon>
        <taxon>Pseudomonadota</taxon>
        <taxon>Alphaproteobacteria</taxon>
        <taxon>Hyphomicrobiales</taxon>
        <taxon>Aurantimonadaceae</taxon>
        <taxon>Jiella</taxon>
    </lineage>
</organism>
<sequence length="151" mass="17114">MIETPPELPNPRTDTVAMLLAELERSLRETVMRDIEIARLRALLDLRNAGFTDEADIEATMAQQMLEVADGPDEWGNSAECEEPLDDAALITRWRDAVAGSRAALNDLRRYQTIRDRIAKGKKRHEDPFAPVRQDRGAAMRGARWLPSTFR</sequence>
<dbReference type="RefSeq" id="WP_163461826.1">
    <property type="nucleotide sequence ID" value="NZ_JAAAMG010000003.1"/>
</dbReference>
<proteinExistence type="predicted"/>
<protein>
    <submittedName>
        <fullName evidence="1">Uncharacterized protein</fullName>
    </submittedName>
</protein>
<dbReference type="AlphaFoldDB" id="A0A6N9SYQ5"/>
<evidence type="ECO:0000313" key="1">
    <source>
        <dbReference type="EMBL" id="NDW03951.1"/>
    </source>
</evidence>
<comment type="caution">
    <text evidence="1">The sequence shown here is derived from an EMBL/GenBank/DDBJ whole genome shotgun (WGS) entry which is preliminary data.</text>
</comment>
<gene>
    <name evidence="1" type="ORF">GTK09_05865</name>
</gene>
<accession>A0A6N9SYQ5</accession>
<dbReference type="Proteomes" id="UP000469011">
    <property type="component" value="Unassembled WGS sequence"/>
</dbReference>
<name>A0A6N9SYQ5_9HYPH</name>
<evidence type="ECO:0000313" key="2">
    <source>
        <dbReference type="Proteomes" id="UP000469011"/>
    </source>
</evidence>
<keyword evidence="2" id="KW-1185">Reference proteome</keyword>